<dbReference type="Ensembl" id="ENSSSCT00040073902.1">
    <property type="protein sequence ID" value="ENSSSCP00040031666.1"/>
    <property type="gene ID" value="ENSSSCG00040053681.1"/>
</dbReference>
<dbReference type="GO" id="GO:0008168">
    <property type="term" value="F:methyltransferase activity"/>
    <property type="evidence" value="ECO:0007669"/>
    <property type="project" value="UniProtKB-KW"/>
</dbReference>
<dbReference type="Proteomes" id="UP000694725">
    <property type="component" value="Unplaced"/>
</dbReference>
<name>A0A8D0SME5_PIG</name>
<gene>
    <name evidence="4" type="primary">NDUFAF5</name>
</gene>
<evidence type="ECO:0000313" key="5">
    <source>
        <dbReference type="Proteomes" id="UP000694727"/>
    </source>
</evidence>
<dbReference type="AlphaFoldDB" id="A0A8D0SME5"/>
<keyword evidence="2" id="KW-0489">Methyltransferase</keyword>
<protein>
    <submittedName>
        <fullName evidence="4">NADH:ubiquinone oxidoreductase complex assembly factor 5</fullName>
    </submittedName>
</protein>
<dbReference type="InterPro" id="IPR050602">
    <property type="entry name" value="Malonyl-ACP_OMT"/>
</dbReference>
<dbReference type="Proteomes" id="UP000694727">
    <property type="component" value="Unplaced"/>
</dbReference>
<organism evidence="4 5">
    <name type="scientific">Sus scrofa</name>
    <name type="common">Pig</name>
    <dbReference type="NCBI Taxonomy" id="9823"/>
    <lineage>
        <taxon>Eukaryota</taxon>
        <taxon>Metazoa</taxon>
        <taxon>Chordata</taxon>
        <taxon>Craniata</taxon>
        <taxon>Vertebrata</taxon>
        <taxon>Euteleostomi</taxon>
        <taxon>Mammalia</taxon>
        <taxon>Eutheria</taxon>
        <taxon>Laurasiatheria</taxon>
        <taxon>Artiodactyla</taxon>
        <taxon>Suina</taxon>
        <taxon>Suidae</taxon>
        <taxon>Sus</taxon>
    </lineage>
</organism>
<dbReference type="Ensembl" id="ENSSSCT00030003986.1">
    <property type="protein sequence ID" value="ENSSSCP00030001579.1"/>
    <property type="gene ID" value="ENSSSCG00030002912.1"/>
</dbReference>
<dbReference type="Proteomes" id="UP000694722">
    <property type="component" value="Unplaced"/>
</dbReference>
<proteinExistence type="inferred from homology"/>
<dbReference type="SUPFAM" id="SSF53335">
    <property type="entry name" value="S-adenosyl-L-methionine-dependent methyltransferases"/>
    <property type="match status" value="1"/>
</dbReference>
<dbReference type="Proteomes" id="UP000694726">
    <property type="component" value="Unplaced"/>
</dbReference>
<evidence type="ECO:0000256" key="3">
    <source>
        <dbReference type="ARBA" id="ARBA00022679"/>
    </source>
</evidence>
<dbReference type="Ensembl" id="ENSSSCT00035064572.1">
    <property type="protein sequence ID" value="ENSSSCP00035026160.1"/>
    <property type="gene ID" value="ENSSSCG00035048407.1"/>
</dbReference>
<accession>A0A8D0SME5</accession>
<dbReference type="Ensembl" id="ENSSSCT00065044379.1">
    <property type="protein sequence ID" value="ENSSSCP00065018948.1"/>
    <property type="gene ID" value="ENSSSCG00065032638.1"/>
</dbReference>
<dbReference type="PANTHER" id="PTHR13090:SF1">
    <property type="entry name" value="ARGININE-HYDROXYLASE NDUFAF5, MITOCHONDRIAL"/>
    <property type="match status" value="1"/>
</dbReference>
<evidence type="ECO:0000313" key="4">
    <source>
        <dbReference type="Ensembl" id="ENSSSCP00025033141.1"/>
    </source>
</evidence>
<dbReference type="Ensembl" id="ENSSSCT00055053068.1">
    <property type="protein sequence ID" value="ENSSSCP00055042352.1"/>
    <property type="gene ID" value="ENSSSCG00055026519.1"/>
</dbReference>
<evidence type="ECO:0000256" key="2">
    <source>
        <dbReference type="ARBA" id="ARBA00022603"/>
    </source>
</evidence>
<dbReference type="Ensembl" id="ENSSSCT00025076429.1">
    <property type="protein sequence ID" value="ENSSSCP00025033141.1"/>
    <property type="gene ID" value="ENSSSCG00025054910.1"/>
</dbReference>
<keyword evidence="3" id="KW-0808">Transferase</keyword>
<dbReference type="PANTHER" id="PTHR13090">
    <property type="entry name" value="ARGININE-HYDROXYLASE NDUFAF5, MITOCHONDRIAL"/>
    <property type="match status" value="1"/>
</dbReference>
<dbReference type="Ensembl" id="ENSSSCT00015024113.1">
    <property type="protein sequence ID" value="ENSSSCP00015009381.1"/>
    <property type="gene ID" value="ENSSSCG00015017650.1"/>
</dbReference>
<reference evidence="4" key="1">
    <citation type="submission" date="2025-05" db="UniProtKB">
        <authorList>
            <consortium name="Ensembl"/>
        </authorList>
    </citation>
    <scope>IDENTIFICATION</scope>
</reference>
<sequence>MLQLTRLRLWWRLSPAVGVPAKNLGLRKVASGVSSRGSTSPRALNIFDRDLKRKQKNWAARQPEPMKFDYLKEEVGWRGGGVGWDFVVLYLLQIHYVLKPDGVFIGAMFGGDTLYELRCSLQLAETEREGGFSPHVSPFTAVSDLGHLLGRAGFTTLTVDTDEIQVNYPGMFELMEDLQGMGESNCAWNRKALLHRDTMLAAAAVYGEMYRNEDGSVPATYQIYYMIGWKYHDSQARPAERGSATVSFGELGKINDLMSQGKKSQ</sequence>
<dbReference type="Proteomes" id="UP000694720">
    <property type="component" value="Unplaced"/>
</dbReference>
<evidence type="ECO:0000256" key="1">
    <source>
        <dbReference type="ARBA" id="ARBA00008361"/>
    </source>
</evidence>
<dbReference type="GO" id="GO:0032259">
    <property type="term" value="P:methylation"/>
    <property type="evidence" value="ECO:0007669"/>
    <property type="project" value="UniProtKB-KW"/>
</dbReference>
<dbReference type="Proteomes" id="UP000694724">
    <property type="component" value="Unplaced"/>
</dbReference>
<dbReference type="Proteomes" id="UP000694570">
    <property type="component" value="Unplaced"/>
</dbReference>
<dbReference type="InterPro" id="IPR029063">
    <property type="entry name" value="SAM-dependent_MTases_sf"/>
</dbReference>
<comment type="similarity">
    <text evidence="1">Belongs to the methyltransferase superfamily.</text>
</comment>